<dbReference type="OrthoDB" id="10057079at2759"/>
<evidence type="ECO:0000256" key="1">
    <source>
        <dbReference type="SAM" id="MobiDB-lite"/>
    </source>
</evidence>
<dbReference type="AlphaFoldDB" id="A0A813WFA1"/>
<evidence type="ECO:0000313" key="3">
    <source>
        <dbReference type="EMBL" id="CAF0852646.1"/>
    </source>
</evidence>
<feature type="compositionally biased region" description="Polar residues" evidence="1">
    <location>
        <begin position="1"/>
        <end position="20"/>
    </location>
</feature>
<dbReference type="PANTHER" id="PTHR34825">
    <property type="entry name" value="CONSERVED PROTEIN, WITH A WEAK D-GALACTARATE DEHYDRATASE/ALTRONATE HYDROLASE DOMAIN"/>
    <property type="match status" value="1"/>
</dbReference>
<protein>
    <recommendedName>
        <fullName evidence="2">AAA-ATPase-like domain-containing protein</fullName>
    </recommendedName>
</protein>
<dbReference type="PANTHER" id="PTHR34825:SF1">
    <property type="entry name" value="AAA-ATPASE-LIKE DOMAIN-CONTAINING PROTEIN"/>
    <property type="match status" value="1"/>
</dbReference>
<dbReference type="Proteomes" id="UP000663879">
    <property type="component" value="Unassembled WGS sequence"/>
</dbReference>
<dbReference type="Pfam" id="PF09820">
    <property type="entry name" value="AAA-ATPase_like"/>
    <property type="match status" value="1"/>
</dbReference>
<dbReference type="EMBL" id="CAJNOC010001299">
    <property type="protein sequence ID" value="CAF0852646.1"/>
    <property type="molecule type" value="Genomic_DNA"/>
</dbReference>
<proteinExistence type="predicted"/>
<feature type="region of interest" description="Disordered" evidence="1">
    <location>
        <begin position="1"/>
        <end position="49"/>
    </location>
</feature>
<dbReference type="InterPro" id="IPR018631">
    <property type="entry name" value="AAA-ATPase-like_dom"/>
</dbReference>
<evidence type="ECO:0000313" key="4">
    <source>
        <dbReference type="Proteomes" id="UP000663879"/>
    </source>
</evidence>
<organism evidence="3 4">
    <name type="scientific">Brachionus calyciflorus</name>
    <dbReference type="NCBI Taxonomy" id="104777"/>
    <lineage>
        <taxon>Eukaryota</taxon>
        <taxon>Metazoa</taxon>
        <taxon>Spiralia</taxon>
        <taxon>Gnathifera</taxon>
        <taxon>Rotifera</taxon>
        <taxon>Eurotatoria</taxon>
        <taxon>Monogononta</taxon>
        <taxon>Pseudotrocha</taxon>
        <taxon>Ploima</taxon>
        <taxon>Brachionidae</taxon>
        <taxon>Brachionus</taxon>
    </lineage>
</organism>
<name>A0A813WFA1_9BILA</name>
<evidence type="ECO:0000259" key="2">
    <source>
        <dbReference type="Pfam" id="PF09820"/>
    </source>
</evidence>
<reference evidence="3" key="1">
    <citation type="submission" date="2021-02" db="EMBL/GenBank/DDBJ databases">
        <authorList>
            <person name="Nowell W R."/>
        </authorList>
    </citation>
    <scope>NUCLEOTIDE SEQUENCE</scope>
    <source>
        <strain evidence="3">Ploen Becks lab</strain>
    </source>
</reference>
<keyword evidence="4" id="KW-1185">Reference proteome</keyword>
<accession>A0A813WFA1</accession>
<gene>
    <name evidence="3" type="ORF">OXX778_LOCUS9029</name>
</gene>
<feature type="domain" description="AAA-ATPase-like" evidence="2">
    <location>
        <begin position="132"/>
        <end position="389"/>
    </location>
</feature>
<sequence>MDQSDNNYSHNLDGNESFNQLKRCKLQPDCSSNESKEINPPEPKIPKNLAQNQPYHVTELPLLTFKQFIEQQDDRTSDEDVSKKYNEYKIQLEQECSKMNKYTELKTESVTVSLTRKKAQIEKIIRTYGSALGVSKFRHLVEESTIFIDKSLLIKEFLENKSKVLIITCPRTFGKSINIDMIKNFLEIQVDENGNKFSNKKETTNYKLFCGEILDKPLNIMLDDEFSEIYDEYQGEYPVIYVNFSKARQTTHQEILKGIKLVINAAFKQHKYIIQRLDNIIKNSSSLYSEKKIAENSLKKFLKIYEDYGQNADEFNIQNSLSFLSELLYNHLGKKVFILIDDYDAPLNSAILNNLDIDKINHIMSKIFCNAFKSNHYLKKGLITGTSGIPTPSATGGFNNFTEYKFLDRHEFTKYYGFTQDEVLELINNSRFKNYEQVEEIYKGYLAKDRDSQEFYIYNPWSIVKYIEIGTLDNYWVSTGSIKNLFNFFTIDQIRNNFIKLICGQELELLFESNMKMYDLEILQQMLNFTDNLSLNRSDLFFSFIYELGYLSLTSNKGFYKIPNQEIRIEFIDKIIEYYLNTYDLSREDFNDTLEQLDYLFENEAKEDTSNFKFALKNLFRVCPKENVFVSLLNIMVIKLKNNKFGSKAWSKKPTSDNLILINDKVKLAMYIELKYNGSEDKAPNQKFFFQEYNFIQALKYIRINLSEDKTIDVECKLEKNQNTQ</sequence>
<comment type="caution">
    <text evidence="3">The sequence shown here is derived from an EMBL/GenBank/DDBJ whole genome shotgun (WGS) entry which is preliminary data.</text>
</comment>